<evidence type="ECO:0000313" key="2">
    <source>
        <dbReference type="EMBL" id="KMS93964.1"/>
    </source>
</evidence>
<dbReference type="Gramene" id="KMS93964">
    <property type="protein sequence ID" value="KMS93964"/>
    <property type="gene ID" value="BVRB_026160"/>
</dbReference>
<sequence>TTYTVENKHAPPVYTGWSNLYVQHMAARLGLKDEWDDGDSSTTSNSSLPSSPNSEYDFWDDGIQGQERYLNFDLILKGFSQGDT</sequence>
<name>A0A0J8AYU6_BETVV</name>
<proteinExistence type="predicted"/>
<organism evidence="2 3">
    <name type="scientific">Beta vulgaris subsp. vulgaris</name>
    <name type="common">Beet</name>
    <dbReference type="NCBI Taxonomy" id="3555"/>
    <lineage>
        <taxon>Eukaryota</taxon>
        <taxon>Viridiplantae</taxon>
        <taxon>Streptophyta</taxon>
        <taxon>Embryophyta</taxon>
        <taxon>Tracheophyta</taxon>
        <taxon>Spermatophyta</taxon>
        <taxon>Magnoliopsida</taxon>
        <taxon>eudicotyledons</taxon>
        <taxon>Gunneridae</taxon>
        <taxon>Pentapetalae</taxon>
        <taxon>Caryophyllales</taxon>
        <taxon>Chenopodiaceae</taxon>
        <taxon>Betoideae</taxon>
        <taxon>Beta</taxon>
    </lineage>
</organism>
<dbReference type="Proteomes" id="UP000035740">
    <property type="component" value="Unassembled WGS sequence"/>
</dbReference>
<protein>
    <submittedName>
        <fullName evidence="2">Uncharacterized protein</fullName>
    </submittedName>
</protein>
<dbReference type="EMBL" id="KQ097331">
    <property type="protein sequence ID" value="KMS93964.1"/>
    <property type="molecule type" value="Genomic_DNA"/>
</dbReference>
<gene>
    <name evidence="2" type="ORF">BVRB_026160</name>
</gene>
<evidence type="ECO:0000313" key="3">
    <source>
        <dbReference type="Proteomes" id="UP000035740"/>
    </source>
</evidence>
<evidence type="ECO:0000256" key="1">
    <source>
        <dbReference type="SAM" id="MobiDB-lite"/>
    </source>
</evidence>
<feature type="compositionally biased region" description="Low complexity" evidence="1">
    <location>
        <begin position="40"/>
        <end position="54"/>
    </location>
</feature>
<accession>A0A0J8AYU6</accession>
<feature type="region of interest" description="Disordered" evidence="1">
    <location>
        <begin position="33"/>
        <end position="57"/>
    </location>
</feature>
<keyword evidence="3" id="KW-1185">Reference proteome</keyword>
<reference evidence="2 3" key="1">
    <citation type="journal article" date="2014" name="Nature">
        <title>The genome of the recently domesticated crop plant sugar beet (Beta vulgaris).</title>
        <authorList>
            <person name="Dohm J.C."/>
            <person name="Minoche A.E."/>
            <person name="Holtgrawe D."/>
            <person name="Capella-Gutierrez S."/>
            <person name="Zakrzewski F."/>
            <person name="Tafer H."/>
            <person name="Rupp O."/>
            <person name="Sorensen T.R."/>
            <person name="Stracke R."/>
            <person name="Reinhardt R."/>
            <person name="Goesmann A."/>
            <person name="Kraft T."/>
            <person name="Schulz B."/>
            <person name="Stadler P.F."/>
            <person name="Schmidt T."/>
            <person name="Gabaldon T."/>
            <person name="Lehrach H."/>
            <person name="Weisshaar B."/>
            <person name="Himmelbauer H."/>
        </authorList>
    </citation>
    <scope>NUCLEOTIDE SEQUENCE [LARGE SCALE GENOMIC DNA]</scope>
    <source>
        <tissue evidence="2">Taproot</tissue>
    </source>
</reference>
<dbReference type="AlphaFoldDB" id="A0A0J8AYU6"/>
<feature type="non-terminal residue" evidence="2">
    <location>
        <position position="1"/>
    </location>
</feature>